<dbReference type="EMBL" id="UZAH01039451">
    <property type="protein sequence ID" value="VDP56304.1"/>
    <property type="molecule type" value="Genomic_DNA"/>
</dbReference>
<evidence type="ECO:0000313" key="2">
    <source>
        <dbReference type="Proteomes" id="UP000050761"/>
    </source>
</evidence>
<proteinExistence type="predicted"/>
<protein>
    <submittedName>
        <fullName evidence="3">DUF2794 domain-containing protein</fullName>
    </submittedName>
</protein>
<dbReference type="Proteomes" id="UP000050761">
    <property type="component" value="Unassembled WGS sequence"/>
</dbReference>
<name>A0A183GU40_HELPZ</name>
<reference evidence="3" key="2">
    <citation type="submission" date="2019-09" db="UniProtKB">
        <authorList>
            <consortium name="WormBaseParasite"/>
        </authorList>
    </citation>
    <scope>IDENTIFICATION</scope>
</reference>
<accession>A0A183GU40</accession>
<evidence type="ECO:0000313" key="3">
    <source>
        <dbReference type="WBParaSite" id="HPBE_0002621001-mRNA-1"/>
    </source>
</evidence>
<dbReference type="WBParaSite" id="HPBE_0002621001-mRNA-1">
    <property type="protein sequence ID" value="HPBE_0002621001-mRNA-1"/>
    <property type="gene ID" value="HPBE_0002621001"/>
</dbReference>
<evidence type="ECO:0000313" key="1">
    <source>
        <dbReference type="EMBL" id="VDP56304.1"/>
    </source>
</evidence>
<reference evidence="1 2" key="1">
    <citation type="submission" date="2018-11" db="EMBL/GenBank/DDBJ databases">
        <authorList>
            <consortium name="Pathogen Informatics"/>
        </authorList>
    </citation>
    <scope>NUCLEOTIDE SEQUENCE [LARGE SCALE GENOMIC DNA]</scope>
</reference>
<gene>
    <name evidence="1" type="ORF">HPBE_LOCUS26210</name>
</gene>
<accession>A0A3P8FES8</accession>
<dbReference type="Gene3D" id="1.10.10.10">
    <property type="entry name" value="Winged helix-like DNA-binding domain superfamily/Winged helix DNA-binding domain"/>
    <property type="match status" value="1"/>
</dbReference>
<dbReference type="InterPro" id="IPR036388">
    <property type="entry name" value="WH-like_DNA-bd_sf"/>
</dbReference>
<dbReference type="OrthoDB" id="10263513at2759"/>
<sequence length="129" mass="14807">MAHCKRIQYSGEMDMLSADLLEALDTDRAIVRRGGTRYNPHTLWLSDVMERFLAAKRKQRTCVRRDLAEYDIQVRASLAKAGHRALQPKGLVKCIVRHGDQIVYTRATNRKEAAVIVEQTLFLMCLFSE</sequence>
<organism evidence="2 3">
    <name type="scientific">Heligmosomoides polygyrus</name>
    <name type="common">Parasitic roundworm</name>
    <dbReference type="NCBI Taxonomy" id="6339"/>
    <lineage>
        <taxon>Eukaryota</taxon>
        <taxon>Metazoa</taxon>
        <taxon>Ecdysozoa</taxon>
        <taxon>Nematoda</taxon>
        <taxon>Chromadorea</taxon>
        <taxon>Rhabditida</taxon>
        <taxon>Rhabditina</taxon>
        <taxon>Rhabditomorpha</taxon>
        <taxon>Strongyloidea</taxon>
        <taxon>Heligmosomidae</taxon>
        <taxon>Heligmosomoides</taxon>
    </lineage>
</organism>
<keyword evidence="2" id="KW-1185">Reference proteome</keyword>
<dbReference type="AlphaFoldDB" id="A0A183GU40"/>